<reference evidence="6" key="1">
    <citation type="submission" date="2020-08" db="EMBL/GenBank/DDBJ databases">
        <title>Genome public.</title>
        <authorList>
            <person name="Liu C."/>
            <person name="Sun Q."/>
        </authorList>
    </citation>
    <scope>NUCLEOTIDE SEQUENCE</scope>
    <source>
        <strain evidence="6">NSJ-63</strain>
    </source>
</reference>
<dbReference type="SUPFAM" id="SSF159800">
    <property type="entry name" value="PrpR receptor domain-like"/>
    <property type="match status" value="1"/>
</dbReference>
<evidence type="ECO:0000313" key="6">
    <source>
        <dbReference type="EMBL" id="MBC8538217.1"/>
    </source>
</evidence>
<dbReference type="Gene3D" id="1.10.10.60">
    <property type="entry name" value="Homeodomain-like"/>
    <property type="match status" value="1"/>
</dbReference>
<keyword evidence="3" id="KW-0805">Transcription regulation</keyword>
<dbReference type="GO" id="GO:0006355">
    <property type="term" value="P:regulation of DNA-templated transcription"/>
    <property type="evidence" value="ECO:0007669"/>
    <property type="project" value="InterPro"/>
</dbReference>
<dbReference type="InterPro" id="IPR058031">
    <property type="entry name" value="AAA_lid_NorR"/>
</dbReference>
<keyword evidence="4" id="KW-0804">Transcription</keyword>
<dbReference type="Pfam" id="PF14532">
    <property type="entry name" value="Sigma54_activ_2"/>
    <property type="match status" value="1"/>
</dbReference>
<dbReference type="Pfam" id="PF02954">
    <property type="entry name" value="HTH_8"/>
    <property type="match status" value="1"/>
</dbReference>
<protein>
    <submittedName>
        <fullName evidence="6">Sigma-54-dependent Fis family transcriptional regulator</fullName>
    </submittedName>
</protein>
<dbReference type="GO" id="GO:0043565">
    <property type="term" value="F:sequence-specific DNA binding"/>
    <property type="evidence" value="ECO:0007669"/>
    <property type="project" value="InterPro"/>
</dbReference>
<dbReference type="InterPro" id="IPR002197">
    <property type="entry name" value="HTH_Fis"/>
</dbReference>
<proteinExistence type="predicted"/>
<dbReference type="InterPro" id="IPR009057">
    <property type="entry name" value="Homeodomain-like_sf"/>
</dbReference>
<dbReference type="Gene3D" id="1.10.8.60">
    <property type="match status" value="1"/>
</dbReference>
<keyword evidence="1" id="KW-0547">Nucleotide-binding</keyword>
<dbReference type="Gene3D" id="3.40.50.10660">
    <property type="entry name" value="PrpR receptor domain-like"/>
    <property type="match status" value="1"/>
</dbReference>
<dbReference type="SUPFAM" id="SSF46689">
    <property type="entry name" value="Homeodomain-like"/>
    <property type="match status" value="1"/>
</dbReference>
<evidence type="ECO:0000256" key="3">
    <source>
        <dbReference type="ARBA" id="ARBA00023015"/>
    </source>
</evidence>
<name>A0A926HS91_9FIRM</name>
<dbReference type="InterPro" id="IPR027417">
    <property type="entry name" value="P-loop_NTPase"/>
</dbReference>
<organism evidence="6 7">
    <name type="scientific">Guopingia tenuis</name>
    <dbReference type="NCBI Taxonomy" id="2763656"/>
    <lineage>
        <taxon>Bacteria</taxon>
        <taxon>Bacillati</taxon>
        <taxon>Bacillota</taxon>
        <taxon>Clostridia</taxon>
        <taxon>Christensenellales</taxon>
        <taxon>Christensenellaceae</taxon>
        <taxon>Guopingia</taxon>
    </lineage>
</organism>
<dbReference type="PRINTS" id="PR01590">
    <property type="entry name" value="HTHFIS"/>
</dbReference>
<dbReference type="InterPro" id="IPR010524">
    <property type="entry name" value="Sig_transdc_resp-reg_PrpR_N"/>
</dbReference>
<evidence type="ECO:0000256" key="2">
    <source>
        <dbReference type="ARBA" id="ARBA00022840"/>
    </source>
</evidence>
<dbReference type="PROSITE" id="PS50045">
    <property type="entry name" value="SIGMA54_INTERACT_4"/>
    <property type="match status" value="1"/>
</dbReference>
<dbReference type="PANTHER" id="PTHR32071">
    <property type="entry name" value="TRANSCRIPTIONAL REGULATORY PROTEIN"/>
    <property type="match status" value="1"/>
</dbReference>
<dbReference type="Pfam" id="PF06506">
    <property type="entry name" value="PrpR_N"/>
    <property type="match status" value="1"/>
</dbReference>
<dbReference type="RefSeq" id="WP_249279983.1">
    <property type="nucleotide sequence ID" value="NZ_JACRSS010000001.1"/>
</dbReference>
<feature type="domain" description="Sigma-54 factor interaction" evidence="5">
    <location>
        <begin position="302"/>
        <end position="511"/>
    </location>
</feature>
<dbReference type="GO" id="GO:0005524">
    <property type="term" value="F:ATP binding"/>
    <property type="evidence" value="ECO:0007669"/>
    <property type="project" value="UniProtKB-KW"/>
</dbReference>
<dbReference type="InterPro" id="IPR002078">
    <property type="entry name" value="Sigma_54_int"/>
</dbReference>
<dbReference type="AlphaFoldDB" id="A0A926HS91"/>
<dbReference type="SUPFAM" id="SSF52540">
    <property type="entry name" value="P-loop containing nucleoside triphosphate hydrolases"/>
    <property type="match status" value="1"/>
</dbReference>
<dbReference type="Proteomes" id="UP000617951">
    <property type="component" value="Unassembled WGS sequence"/>
</dbReference>
<keyword evidence="7" id="KW-1185">Reference proteome</keyword>
<dbReference type="GO" id="GO:0000156">
    <property type="term" value="F:phosphorelay response regulator activity"/>
    <property type="evidence" value="ECO:0007669"/>
    <property type="project" value="InterPro"/>
</dbReference>
<keyword evidence="2" id="KW-0067">ATP-binding</keyword>
<dbReference type="Pfam" id="PF25601">
    <property type="entry name" value="AAA_lid_14"/>
    <property type="match status" value="1"/>
</dbReference>
<evidence type="ECO:0000256" key="4">
    <source>
        <dbReference type="ARBA" id="ARBA00023163"/>
    </source>
</evidence>
<sequence>MRKVLALAPYESLGEQFSRAAESYAGSFSLDVRVLNLQEAGDYIAAAGLSAYDAIISRGGTASLLKKTASLPVVEVEVSVYDMLRVIKLAEQYGGPFAIIGFENVTRVAKTVCDILAYSIPIYQIQSEAEAETVLRSLPASGTLVVGDVITSNTAKSLGISSILITSGTESVEKALGDCASLFSNFTLLQGSASLYKSALENDPDIVLLLREDGTRLYQNRELPPQQQKSLMALAEKMLPEISGPSLRLIRRRDFMQYDVCAARHFQSGVPFYSLHIRLSPLPKKEAPAALRVLQVPPDFSPPGLLPGSSKIRPLLAQADQIPSHAPLLLSGAMGTGKDDFAQYIHAHGPQASSSFLQVDCASLTEKSLAGLIDDINSPLHAAGCTLYFRGLHLLSFPAQQRLEEYARQTLLCRRHRVLSSSWGDLPRLLAQGAFSPQLYEMFCGFDLCLPSLAERREDIRSICSLLLNECNRELGRQVTGFQPEAFRLLEAFPWPGNLRQLRRTVHSLVLSAQGSYISAGAVRSVLQEQPRFSPDGGIDLSKTLEEMEKEILSLVLRQEDMNQSRAAKRLGISRSTLWRKLSP</sequence>
<dbReference type="Gene3D" id="3.40.50.300">
    <property type="entry name" value="P-loop containing nucleotide triphosphate hydrolases"/>
    <property type="match status" value="1"/>
</dbReference>
<comment type="caution">
    <text evidence="6">The sequence shown here is derived from an EMBL/GenBank/DDBJ whole genome shotgun (WGS) entry which is preliminary data.</text>
</comment>
<dbReference type="Gene3D" id="3.40.50.2300">
    <property type="match status" value="1"/>
</dbReference>
<gene>
    <name evidence="6" type="ORF">H8693_04645</name>
</gene>
<dbReference type="EMBL" id="JACRSS010000001">
    <property type="protein sequence ID" value="MBC8538217.1"/>
    <property type="molecule type" value="Genomic_DNA"/>
</dbReference>
<evidence type="ECO:0000313" key="7">
    <source>
        <dbReference type="Proteomes" id="UP000617951"/>
    </source>
</evidence>
<evidence type="ECO:0000259" key="5">
    <source>
        <dbReference type="PROSITE" id="PS50045"/>
    </source>
</evidence>
<accession>A0A926HS91</accession>
<evidence type="ECO:0000256" key="1">
    <source>
        <dbReference type="ARBA" id="ARBA00022741"/>
    </source>
</evidence>